<keyword evidence="4" id="KW-1185">Reference proteome</keyword>
<evidence type="ECO:0000313" key="4">
    <source>
        <dbReference type="Proteomes" id="UP000092573"/>
    </source>
</evidence>
<dbReference type="Gene3D" id="3.30.460.10">
    <property type="entry name" value="Beta Polymerase, domain 2"/>
    <property type="match status" value="1"/>
</dbReference>
<accession>A0A1B1N319</accession>
<protein>
    <submittedName>
        <fullName evidence="3">Uncharacterized protein</fullName>
    </submittedName>
</protein>
<dbReference type="InterPro" id="IPR043519">
    <property type="entry name" value="NT_sf"/>
</dbReference>
<evidence type="ECO:0000313" key="3">
    <source>
        <dbReference type="EMBL" id="ANS75799.1"/>
    </source>
</evidence>
<feature type="domain" description="YgxA-like substrate binding" evidence="2">
    <location>
        <begin position="115"/>
        <end position="212"/>
    </location>
</feature>
<dbReference type="InterPro" id="IPR054515">
    <property type="entry name" value="YgxA-like_substrate-bd"/>
</dbReference>
<name>A0A1B1N319_9BACL</name>
<reference evidence="3 4" key="1">
    <citation type="submission" date="2016-01" db="EMBL/GenBank/DDBJ databases">
        <title>Complete Genome Sequence of Paenibacillus yonginensis DCY84, a novel Plant Growth-Promoting Bacteria with Elicitation of Induced Systemic Resistance.</title>
        <authorList>
            <person name="Kim Y.J."/>
            <person name="Yang D.C."/>
            <person name="Sukweenadhi J."/>
        </authorList>
    </citation>
    <scope>NUCLEOTIDE SEQUENCE [LARGE SCALE GENOMIC DNA]</scope>
    <source>
        <strain evidence="3 4">DCY84</strain>
    </source>
</reference>
<dbReference type="Pfam" id="PF22339">
    <property type="entry name" value="YgxA-like_sub_bind"/>
    <property type="match status" value="1"/>
</dbReference>
<sequence length="284" mass="33276">MNEEMIGQHTFGAVGFRHSANGNHDAIMLDFDFLILIVCKNIEEKPEPEHARIGLFDYQLIYVTSNDLERWVITGENAELLSCFFQGEIIWDEREELEQLRGKIIDFELTVREKRKFKEFARFLKFYNEAKALNQKGHFFDAYAAVVRGLQHLGRLELLERNIRAEEQIWEQLHALNTPSYKLYAEMSCSTETLEQRLQLALLAFEFSATSKMTDSCVMLLRILRSRKEPWSLQELMHKAELQEVREELPMVLRKLVYRSVVKQTTNGKVREVTGHGQGILYWA</sequence>
<organism evidence="3 4">
    <name type="scientific">Paenibacillus yonginensis</name>
    <dbReference type="NCBI Taxonomy" id="1462996"/>
    <lineage>
        <taxon>Bacteria</taxon>
        <taxon>Bacillati</taxon>
        <taxon>Bacillota</taxon>
        <taxon>Bacilli</taxon>
        <taxon>Bacillales</taxon>
        <taxon>Paenibacillaceae</taxon>
        <taxon>Paenibacillus</taxon>
    </lineage>
</organism>
<dbReference type="Proteomes" id="UP000092573">
    <property type="component" value="Chromosome"/>
</dbReference>
<dbReference type="InterPro" id="IPR029348">
    <property type="entry name" value="NTF-like"/>
</dbReference>
<dbReference type="Pfam" id="PF14540">
    <property type="entry name" value="NTF-like"/>
    <property type="match status" value="1"/>
</dbReference>
<dbReference type="EMBL" id="CP014167">
    <property type="protein sequence ID" value="ANS75799.1"/>
    <property type="molecule type" value="Genomic_DNA"/>
</dbReference>
<dbReference type="Gene3D" id="1.20.120.330">
    <property type="entry name" value="Nucleotidyltransferases domain 2"/>
    <property type="match status" value="1"/>
</dbReference>
<dbReference type="KEGG" id="pyg:AWM70_15395"/>
<proteinExistence type="predicted"/>
<dbReference type="STRING" id="1462996.AWM70_15395"/>
<dbReference type="AlphaFoldDB" id="A0A1B1N319"/>
<gene>
    <name evidence="3" type="ORF">AWM70_15395</name>
</gene>
<evidence type="ECO:0000259" key="2">
    <source>
        <dbReference type="Pfam" id="PF22339"/>
    </source>
</evidence>
<feature type="domain" description="Nucleotidyltransferase-like" evidence="1">
    <location>
        <begin position="24"/>
        <end position="108"/>
    </location>
</feature>
<evidence type="ECO:0000259" key="1">
    <source>
        <dbReference type="Pfam" id="PF14540"/>
    </source>
</evidence>